<dbReference type="InterPro" id="IPR036318">
    <property type="entry name" value="FAD-bd_PCMH-like_sf"/>
</dbReference>
<evidence type="ECO:0000256" key="4">
    <source>
        <dbReference type="PROSITE-ProRule" id="PRU00703"/>
    </source>
</evidence>
<dbReference type="RefSeq" id="WP_096430898.1">
    <property type="nucleotide sequence ID" value="NZ_NTJD01000002.1"/>
</dbReference>
<dbReference type="Pfam" id="PF00571">
    <property type="entry name" value="CBS"/>
    <property type="match status" value="2"/>
</dbReference>
<dbReference type="InterPro" id="IPR046342">
    <property type="entry name" value="CBS_dom_sf"/>
</dbReference>
<dbReference type="InterPro" id="IPR044751">
    <property type="entry name" value="Ion_transp-like_CBS"/>
</dbReference>
<dbReference type="SMART" id="SM00116">
    <property type="entry name" value="CBS"/>
    <property type="match status" value="2"/>
</dbReference>
<feature type="compositionally biased region" description="Low complexity" evidence="5">
    <location>
        <begin position="13"/>
        <end position="29"/>
    </location>
</feature>
<name>A0A2A4CTN2_9RHOB</name>
<evidence type="ECO:0000256" key="3">
    <source>
        <dbReference type="ARBA" id="ARBA00023122"/>
    </source>
</evidence>
<dbReference type="Gene3D" id="3.30.465.10">
    <property type="match status" value="1"/>
</dbReference>
<dbReference type="AlphaFoldDB" id="A0A2A4CTN2"/>
<evidence type="ECO:0000256" key="2">
    <source>
        <dbReference type="ARBA" id="ARBA00022737"/>
    </source>
</evidence>
<dbReference type="GO" id="GO:0050660">
    <property type="term" value="F:flavin adenine dinucleotide binding"/>
    <property type="evidence" value="ECO:0007669"/>
    <property type="project" value="InterPro"/>
</dbReference>
<feature type="domain" description="CBS" evidence="6">
    <location>
        <begin position="147"/>
        <end position="207"/>
    </location>
</feature>
<dbReference type="InterPro" id="IPR016169">
    <property type="entry name" value="FAD-bd_PCMH_sub2"/>
</dbReference>
<dbReference type="Proteomes" id="UP000243507">
    <property type="component" value="Unassembled WGS sequence"/>
</dbReference>
<evidence type="ECO:0000256" key="1">
    <source>
        <dbReference type="ARBA" id="ARBA00006446"/>
    </source>
</evidence>
<dbReference type="InterPro" id="IPR000644">
    <property type="entry name" value="CBS_dom"/>
</dbReference>
<dbReference type="EMBL" id="NTJD01000002">
    <property type="protein sequence ID" value="PCD77444.1"/>
    <property type="molecule type" value="Genomic_DNA"/>
</dbReference>
<evidence type="ECO:0000256" key="5">
    <source>
        <dbReference type="SAM" id="MobiDB-lite"/>
    </source>
</evidence>
<accession>A0A2A4CTN2</accession>
<comment type="similarity">
    <text evidence="1">Belongs to the UPF0053 family. Hemolysin C subfamily.</text>
</comment>
<dbReference type="PANTHER" id="PTHR22777">
    <property type="entry name" value="HEMOLYSIN-RELATED"/>
    <property type="match status" value="1"/>
</dbReference>
<dbReference type="FunFam" id="3.10.580.10:FF:000002">
    <property type="entry name" value="Magnesium/cobalt efflux protein CorC"/>
    <property type="match status" value="1"/>
</dbReference>
<dbReference type="PROSITE" id="PS51371">
    <property type="entry name" value="CBS"/>
    <property type="match status" value="2"/>
</dbReference>
<proteinExistence type="inferred from homology"/>
<dbReference type="SMART" id="SM01091">
    <property type="entry name" value="CorC_HlyC"/>
    <property type="match status" value="1"/>
</dbReference>
<keyword evidence="3 4" id="KW-0129">CBS domain</keyword>
<dbReference type="PANTHER" id="PTHR22777:SF27">
    <property type="entry name" value="MAGNESIUM AND COBALT EFFLUX PROTEIN CORC"/>
    <property type="match status" value="1"/>
</dbReference>
<evidence type="ECO:0000259" key="6">
    <source>
        <dbReference type="PROSITE" id="PS51371"/>
    </source>
</evidence>
<comment type="caution">
    <text evidence="7">The sequence shown here is derived from an EMBL/GenBank/DDBJ whole genome shotgun (WGS) entry which is preliminary data.</text>
</comment>
<keyword evidence="8" id="KW-1185">Reference proteome</keyword>
<dbReference type="CDD" id="cd04590">
    <property type="entry name" value="CBS_pair_CorC_HlyC_assoc"/>
    <property type="match status" value="1"/>
</dbReference>
<dbReference type="OrthoDB" id="9797674at2"/>
<organism evidence="7 8">
    <name type="scientific">Pseudothioclava arenosa</name>
    <dbReference type="NCBI Taxonomy" id="1795308"/>
    <lineage>
        <taxon>Bacteria</taxon>
        <taxon>Pseudomonadati</taxon>
        <taxon>Pseudomonadota</taxon>
        <taxon>Alphaproteobacteria</taxon>
        <taxon>Rhodobacterales</taxon>
        <taxon>Paracoccaceae</taxon>
        <taxon>Pseudothioclava</taxon>
    </lineage>
</organism>
<feature type="domain" description="CBS" evidence="6">
    <location>
        <begin position="79"/>
        <end position="138"/>
    </location>
</feature>
<dbReference type="SUPFAM" id="SSF54631">
    <property type="entry name" value="CBS-domain pair"/>
    <property type="match status" value="1"/>
</dbReference>
<dbReference type="Pfam" id="PF03471">
    <property type="entry name" value="CorC_HlyC"/>
    <property type="match status" value="1"/>
</dbReference>
<keyword evidence="2" id="KW-0677">Repeat</keyword>
<dbReference type="SUPFAM" id="SSF56176">
    <property type="entry name" value="FAD-binding/transporter-associated domain-like"/>
    <property type="match status" value="1"/>
</dbReference>
<dbReference type="GO" id="GO:0005886">
    <property type="term" value="C:plasma membrane"/>
    <property type="evidence" value="ECO:0007669"/>
    <property type="project" value="TreeGrafter"/>
</dbReference>
<protein>
    <submittedName>
        <fullName evidence="7">Magnesium/cobalt efflux protein</fullName>
    </submittedName>
</protein>
<dbReference type="InterPro" id="IPR005170">
    <property type="entry name" value="Transptr-assoc_dom"/>
</dbReference>
<evidence type="ECO:0000313" key="8">
    <source>
        <dbReference type="Proteomes" id="UP000243507"/>
    </source>
</evidence>
<sequence>MGQVADGGSSANAPASSEDAGESSSEAASRGFFGRILDAFAGPEPAPDEPERPALTAPAAPAPLPGMGNLRKMRVGDVAIPKVEIVAVPADITRDALVEVFREHGYSRLPVFKDTLDTPLGLVHLKDLALEHGFGKSGVGRFSVRKLLRPLLYVPASMPIGVLLQKMQVQRIHMALVIDEYGGVDGLVTLEDLIEQVIGEIEDEHDEAEGRFWTQEKPGQWVVQARAPLGEFETEIGLKLARPEEDDEIDSLGGLVFMQVGRVPSRGEVIVAENGVEYEVIDADPRRIKRLRVRLPGVAAE</sequence>
<dbReference type="Gene3D" id="3.10.580.10">
    <property type="entry name" value="CBS-domain"/>
    <property type="match status" value="1"/>
</dbReference>
<feature type="region of interest" description="Disordered" evidence="5">
    <location>
        <begin position="1"/>
        <end position="63"/>
    </location>
</feature>
<reference evidence="7 8" key="1">
    <citation type="submission" date="2017-09" db="EMBL/GenBank/DDBJ databases">
        <title>A multilocus sequence analysis scheme for characterization of bacteria in the genus Thioclava.</title>
        <authorList>
            <person name="Liu Y."/>
            <person name="Shao Z."/>
        </authorList>
    </citation>
    <scope>NUCLEOTIDE SEQUENCE [LARGE SCALE GENOMIC DNA]</scope>
    <source>
        <strain evidence="7 8">CAU 1312</strain>
    </source>
</reference>
<gene>
    <name evidence="7" type="ORF">CLN94_02725</name>
</gene>
<evidence type="ECO:0000313" key="7">
    <source>
        <dbReference type="EMBL" id="PCD77444.1"/>
    </source>
</evidence>